<dbReference type="SUPFAM" id="SSF81891">
    <property type="entry name" value="Poly A polymerase C-terminal region-like"/>
    <property type="match status" value="1"/>
</dbReference>
<dbReference type="GO" id="GO:0001680">
    <property type="term" value="P:tRNA 3'-terminal CCA addition"/>
    <property type="evidence" value="ECO:0007669"/>
    <property type="project" value="TreeGrafter"/>
</dbReference>
<evidence type="ECO:0000259" key="7">
    <source>
        <dbReference type="Pfam" id="PF01743"/>
    </source>
</evidence>
<feature type="domain" description="Poly A polymerase head" evidence="7">
    <location>
        <begin position="123"/>
        <end position="261"/>
    </location>
</feature>
<evidence type="ECO:0000256" key="4">
    <source>
        <dbReference type="ARBA" id="ARBA00022884"/>
    </source>
</evidence>
<evidence type="ECO:0000256" key="5">
    <source>
        <dbReference type="RuleBase" id="RU003953"/>
    </source>
</evidence>
<dbReference type="OrthoDB" id="445712at2759"/>
<dbReference type="Gene3D" id="1.10.3090.10">
    <property type="entry name" value="cca-adding enzyme, domain 2"/>
    <property type="match status" value="1"/>
</dbReference>
<keyword evidence="2 5" id="KW-0808">Transferase</keyword>
<evidence type="ECO:0008006" key="11">
    <source>
        <dbReference type="Google" id="ProtNLM"/>
    </source>
</evidence>
<accession>A0A8H7RXN1</accession>
<dbReference type="InterPro" id="IPR032828">
    <property type="entry name" value="PolyA_RNA-bd"/>
</dbReference>
<evidence type="ECO:0000256" key="2">
    <source>
        <dbReference type="ARBA" id="ARBA00022679"/>
    </source>
</evidence>
<comment type="similarity">
    <text evidence="1 5">Belongs to the tRNA nucleotidyltransferase/poly(A) polymerase family.</text>
</comment>
<dbReference type="EMBL" id="JAEPRB010000252">
    <property type="protein sequence ID" value="KAG2218097.1"/>
    <property type="molecule type" value="Genomic_DNA"/>
</dbReference>
<evidence type="ECO:0000256" key="3">
    <source>
        <dbReference type="ARBA" id="ARBA00022741"/>
    </source>
</evidence>
<dbReference type="Gene3D" id="3.30.460.10">
    <property type="entry name" value="Beta Polymerase, domain 2"/>
    <property type="match status" value="1"/>
</dbReference>
<feature type="region of interest" description="Disordered" evidence="6">
    <location>
        <begin position="51"/>
        <end position="70"/>
    </location>
</feature>
<dbReference type="GO" id="GO:0005739">
    <property type="term" value="C:mitochondrion"/>
    <property type="evidence" value="ECO:0007669"/>
    <property type="project" value="UniProtKB-ARBA"/>
</dbReference>
<evidence type="ECO:0000256" key="6">
    <source>
        <dbReference type="SAM" id="MobiDB-lite"/>
    </source>
</evidence>
<proteinExistence type="inferred from homology"/>
<sequence>MSRSLFLRTILRQNLIIKSPFTTNKSATTYYQYKSLSTSTVLAIQKYNNKRRRSNSVSNTSLSDAMLPPTKKQAAEQSYGVAKNGVEMKIMLSDKEARICNLLEQVSDYIAQTRSDLPRIESRIAGGWVRDKLLGKDCHDLDVAVNDMMGYEFATYVNEYLKTNGYPIRTIAKIDSNPAKSKHLETATTKLFDQEVDFANLRTEVYEENSRIPATIAFGTPTEDAYRRDITINSLFYNVNTKRVEDFTERGLYDLQHGLVRTPLEPFETFRDDPLRVLRCVRFASRFNFELVPELIDTVKNKVIRDALETKISRERIGIELEKMMTGPSPLYAIQMLHQLGLYKLVFEPPASITAGTVSDSSLAVRAVGAVQWLSNQNFEKLRPQSTDERRSLYLNSALLPFLGVSTEFKKRNIPAVHLVLRDSIKFSNNDMNASSTLFRGVPMFEQAVNNNEISRSELGMIIREMGNLWGIALKLSLVNELLQFHSDVQWDKPETIQVTESEICKKYHVLYEKAENYGITHCYQWKTMLDGKKVATVLGIRPGPGMSELMNQIMIWQLEHPDGTEDECKEMIKNYWETRHI</sequence>
<reference evidence="9 10" key="1">
    <citation type="submission" date="2020-12" db="EMBL/GenBank/DDBJ databases">
        <title>Metabolic potential, ecology and presence of endohyphal bacteria is reflected in genomic diversity of Mucoromycotina.</title>
        <authorList>
            <person name="Muszewska A."/>
            <person name="Okrasinska A."/>
            <person name="Steczkiewicz K."/>
            <person name="Drgas O."/>
            <person name="Orlowska M."/>
            <person name="Perlinska-Lenart U."/>
            <person name="Aleksandrzak-Piekarczyk T."/>
            <person name="Szatraj K."/>
            <person name="Zielenkiewicz U."/>
            <person name="Pilsyk S."/>
            <person name="Malc E."/>
            <person name="Mieczkowski P."/>
            <person name="Kruszewska J.S."/>
            <person name="Biernat P."/>
            <person name="Pawlowska J."/>
        </authorList>
    </citation>
    <scope>NUCLEOTIDE SEQUENCE [LARGE SCALE GENOMIC DNA]</scope>
    <source>
        <strain evidence="9 10">CBS 142.35</strain>
    </source>
</reference>
<dbReference type="Proteomes" id="UP000646827">
    <property type="component" value="Unassembled WGS sequence"/>
</dbReference>
<dbReference type="GO" id="GO:0052927">
    <property type="term" value="F:CC tRNA cytidylyltransferase activity"/>
    <property type="evidence" value="ECO:0007669"/>
    <property type="project" value="TreeGrafter"/>
</dbReference>
<dbReference type="InterPro" id="IPR002646">
    <property type="entry name" value="PolA_pol_head_dom"/>
</dbReference>
<dbReference type="PANTHER" id="PTHR13734:SF5">
    <property type="entry name" value="CCA TRNA NUCLEOTIDYLTRANSFERASE, MITOCHONDRIAL"/>
    <property type="match status" value="1"/>
</dbReference>
<evidence type="ECO:0000256" key="1">
    <source>
        <dbReference type="ARBA" id="ARBA00007265"/>
    </source>
</evidence>
<keyword evidence="3" id="KW-0547">Nucleotide-binding</keyword>
<dbReference type="PANTHER" id="PTHR13734">
    <property type="entry name" value="TRNA-NUCLEOTIDYLTRANSFERASE"/>
    <property type="match status" value="1"/>
</dbReference>
<dbReference type="GO" id="GO:0000166">
    <property type="term" value="F:nucleotide binding"/>
    <property type="evidence" value="ECO:0007669"/>
    <property type="project" value="UniProtKB-KW"/>
</dbReference>
<keyword evidence="4 5" id="KW-0694">RNA-binding</keyword>
<name>A0A8H7RXN1_9FUNG</name>
<dbReference type="CDD" id="cd05398">
    <property type="entry name" value="NT_ClassII-CCAase"/>
    <property type="match status" value="1"/>
</dbReference>
<dbReference type="GO" id="GO:0052929">
    <property type="term" value="F:ATP:3'-cytidine-cytidine-tRNA adenylyltransferase activity"/>
    <property type="evidence" value="ECO:0007669"/>
    <property type="project" value="TreeGrafter"/>
</dbReference>
<dbReference type="InterPro" id="IPR043519">
    <property type="entry name" value="NT_sf"/>
</dbReference>
<dbReference type="Pfam" id="PF12627">
    <property type="entry name" value="PolyA_pol_RNAbd"/>
    <property type="match status" value="1"/>
</dbReference>
<organism evidence="9 10">
    <name type="scientific">Circinella minor</name>
    <dbReference type="NCBI Taxonomy" id="1195481"/>
    <lineage>
        <taxon>Eukaryota</taxon>
        <taxon>Fungi</taxon>
        <taxon>Fungi incertae sedis</taxon>
        <taxon>Mucoromycota</taxon>
        <taxon>Mucoromycotina</taxon>
        <taxon>Mucoromycetes</taxon>
        <taxon>Mucorales</taxon>
        <taxon>Lichtheimiaceae</taxon>
        <taxon>Circinella</taxon>
    </lineage>
</organism>
<evidence type="ECO:0000259" key="8">
    <source>
        <dbReference type="Pfam" id="PF12627"/>
    </source>
</evidence>
<feature type="domain" description="tRNA nucleotidyltransferase/poly(A) polymerase RNA and SrmB- binding" evidence="8">
    <location>
        <begin position="310"/>
        <end position="347"/>
    </location>
</feature>
<gene>
    <name evidence="9" type="ORF">INT45_000020</name>
</gene>
<comment type="caution">
    <text evidence="9">The sequence shown here is derived from an EMBL/GenBank/DDBJ whole genome shotgun (WGS) entry which is preliminary data.</text>
</comment>
<dbReference type="Pfam" id="PF01743">
    <property type="entry name" value="PolyA_pol"/>
    <property type="match status" value="1"/>
</dbReference>
<evidence type="ECO:0000313" key="10">
    <source>
        <dbReference type="Proteomes" id="UP000646827"/>
    </source>
</evidence>
<protein>
    <recommendedName>
        <fullName evidence="11">Poly A polymerase head domain-containing protein</fullName>
    </recommendedName>
</protein>
<evidence type="ECO:0000313" key="9">
    <source>
        <dbReference type="EMBL" id="KAG2218097.1"/>
    </source>
</evidence>
<keyword evidence="10" id="KW-1185">Reference proteome</keyword>
<dbReference type="SUPFAM" id="SSF81301">
    <property type="entry name" value="Nucleotidyltransferase"/>
    <property type="match status" value="1"/>
</dbReference>
<dbReference type="GO" id="GO:0003723">
    <property type="term" value="F:RNA binding"/>
    <property type="evidence" value="ECO:0007669"/>
    <property type="project" value="UniProtKB-KW"/>
</dbReference>
<dbReference type="AlphaFoldDB" id="A0A8H7RXN1"/>
<dbReference type="FunFam" id="3.30.460.10:FF:000019">
    <property type="entry name" value="tRNA nucleotidyltransferase cca2"/>
    <property type="match status" value="1"/>
</dbReference>